<reference evidence="2 3" key="1">
    <citation type="submission" date="2019-03" db="EMBL/GenBank/DDBJ databases">
        <title>Pragia sp. nov. isolated from the gut tract of Carduelis flavirostris.</title>
        <authorList>
            <person name="Ge Y."/>
        </authorList>
    </citation>
    <scope>NUCLEOTIDE SEQUENCE [LARGE SCALE GENOMIC DNA]</scope>
    <source>
        <strain evidence="2 3">CF-458</strain>
    </source>
</reference>
<dbReference type="Proteomes" id="UP000293154">
    <property type="component" value="Chromosome"/>
</dbReference>
<dbReference type="AlphaFoldDB" id="A0A411WPE4"/>
<keyword evidence="1" id="KW-0732">Signal</keyword>
<keyword evidence="3" id="KW-1185">Reference proteome</keyword>
<feature type="signal peptide" evidence="1">
    <location>
        <begin position="1"/>
        <end position="21"/>
    </location>
</feature>
<organism evidence="2 3">
    <name type="scientific">Limnobaculum zhutongyuii</name>
    <dbReference type="NCBI Taxonomy" id="2498113"/>
    <lineage>
        <taxon>Bacteria</taxon>
        <taxon>Pseudomonadati</taxon>
        <taxon>Pseudomonadota</taxon>
        <taxon>Gammaproteobacteria</taxon>
        <taxon>Enterobacterales</taxon>
        <taxon>Budviciaceae</taxon>
        <taxon>Limnobaculum</taxon>
    </lineage>
</organism>
<name>A0A411WPE4_9GAMM</name>
<dbReference type="EMBL" id="CP034752">
    <property type="protein sequence ID" value="QBH98026.1"/>
    <property type="molecule type" value="Genomic_DNA"/>
</dbReference>
<gene>
    <name evidence="2" type="ORF">EKN56_17485</name>
</gene>
<sequence length="107" mass="11746">MRAMKIFLMLGALSCSAGAMATSVEQSCLDYGKKMMKNNPDMVALLKQAKIDSSSVIIERFEGKVGKQPVSTEVTAKINSAQEKLGAIFCLVNNDSPLYFHYFSVEE</sequence>
<proteinExistence type="predicted"/>
<dbReference type="KEGG" id="prag:EKN56_17485"/>
<evidence type="ECO:0000313" key="3">
    <source>
        <dbReference type="Proteomes" id="UP000293154"/>
    </source>
</evidence>
<protein>
    <recommendedName>
        <fullName evidence="4">DUF3718 domain-containing protein</fullName>
    </recommendedName>
</protein>
<dbReference type="OrthoDB" id="6566253at2"/>
<evidence type="ECO:0000313" key="2">
    <source>
        <dbReference type="EMBL" id="QBH98026.1"/>
    </source>
</evidence>
<evidence type="ECO:0000256" key="1">
    <source>
        <dbReference type="SAM" id="SignalP"/>
    </source>
</evidence>
<feature type="chain" id="PRO_5019101846" description="DUF3718 domain-containing protein" evidence="1">
    <location>
        <begin position="22"/>
        <end position="107"/>
    </location>
</feature>
<accession>A0A411WPE4</accession>
<dbReference type="RefSeq" id="WP_130592980.1">
    <property type="nucleotide sequence ID" value="NZ_CP034752.1"/>
</dbReference>
<evidence type="ECO:0008006" key="4">
    <source>
        <dbReference type="Google" id="ProtNLM"/>
    </source>
</evidence>